<dbReference type="PANTHER" id="PTHR46465:SF2">
    <property type="entry name" value="LATERAL SIGNALING TARGET PROTEIN 2 HOMOLOG"/>
    <property type="match status" value="1"/>
</dbReference>
<proteinExistence type="predicted"/>
<dbReference type="PANTHER" id="PTHR46465">
    <property type="entry name" value="LATERAL SIGNALING TARGET PROTEIN 2 HOMOLOG"/>
    <property type="match status" value="1"/>
</dbReference>
<evidence type="ECO:0000313" key="2">
    <source>
        <dbReference type="Proteomes" id="UP001430953"/>
    </source>
</evidence>
<keyword evidence="2" id="KW-1185">Reference proteome</keyword>
<sequence>MVTWASADVTARKFVARFSKRRVQVVRAATTRVQKPAVFHSDCQDDEIALAIQAAEIANRNQIRAKFRSSEDLVHRISFVCIAGAVTNQLQTNFTSDLRTF</sequence>
<gene>
    <name evidence="1" type="ORF">PUN28_016944</name>
</gene>
<name>A0AAW2EJM2_9HYME</name>
<dbReference type="EMBL" id="JADYXP020000020">
    <property type="protein sequence ID" value="KAL0103929.1"/>
    <property type="molecule type" value="Genomic_DNA"/>
</dbReference>
<dbReference type="InterPro" id="IPR051118">
    <property type="entry name" value="LST-2"/>
</dbReference>
<evidence type="ECO:0000313" key="1">
    <source>
        <dbReference type="EMBL" id="KAL0103929.1"/>
    </source>
</evidence>
<comment type="caution">
    <text evidence="1">The sequence shown here is derived from an EMBL/GenBank/DDBJ whole genome shotgun (WGS) entry which is preliminary data.</text>
</comment>
<dbReference type="AlphaFoldDB" id="A0AAW2EJM2"/>
<organism evidence="1 2">
    <name type="scientific">Cardiocondyla obscurior</name>
    <dbReference type="NCBI Taxonomy" id="286306"/>
    <lineage>
        <taxon>Eukaryota</taxon>
        <taxon>Metazoa</taxon>
        <taxon>Ecdysozoa</taxon>
        <taxon>Arthropoda</taxon>
        <taxon>Hexapoda</taxon>
        <taxon>Insecta</taxon>
        <taxon>Pterygota</taxon>
        <taxon>Neoptera</taxon>
        <taxon>Endopterygota</taxon>
        <taxon>Hymenoptera</taxon>
        <taxon>Apocrita</taxon>
        <taxon>Aculeata</taxon>
        <taxon>Formicoidea</taxon>
        <taxon>Formicidae</taxon>
        <taxon>Myrmicinae</taxon>
        <taxon>Cardiocondyla</taxon>
    </lineage>
</organism>
<accession>A0AAW2EJM2</accession>
<reference evidence="1 2" key="1">
    <citation type="submission" date="2023-03" db="EMBL/GenBank/DDBJ databases">
        <title>High recombination rates correlate with genetic variation in Cardiocondyla obscurior ants.</title>
        <authorList>
            <person name="Errbii M."/>
        </authorList>
    </citation>
    <scope>NUCLEOTIDE SEQUENCE [LARGE SCALE GENOMIC DNA]</scope>
    <source>
        <strain evidence="1">Alpha-2009</strain>
        <tissue evidence="1">Whole body</tissue>
    </source>
</reference>
<dbReference type="GO" id="GO:0031901">
    <property type="term" value="C:early endosome membrane"/>
    <property type="evidence" value="ECO:0007669"/>
    <property type="project" value="TreeGrafter"/>
</dbReference>
<protein>
    <submittedName>
        <fullName evidence="1">Uncharacterized protein</fullName>
    </submittedName>
</protein>
<dbReference type="Proteomes" id="UP001430953">
    <property type="component" value="Unassembled WGS sequence"/>
</dbReference>